<evidence type="ECO:0000256" key="13">
    <source>
        <dbReference type="SAM" id="MobiDB-lite"/>
    </source>
</evidence>
<dbReference type="GO" id="GO:0043138">
    <property type="term" value="F:3'-5' DNA helicase activity"/>
    <property type="evidence" value="ECO:0007669"/>
    <property type="project" value="UniProtKB-EC"/>
</dbReference>
<evidence type="ECO:0000259" key="14">
    <source>
        <dbReference type="PROSITE" id="PS51192"/>
    </source>
</evidence>
<dbReference type="AlphaFoldDB" id="A0A066WQY1"/>
<feature type="region of interest" description="Disordered" evidence="13">
    <location>
        <begin position="1"/>
        <end position="31"/>
    </location>
</feature>
<evidence type="ECO:0000256" key="8">
    <source>
        <dbReference type="ARBA" id="ARBA00023235"/>
    </source>
</evidence>
<dbReference type="GO" id="GO:0000724">
    <property type="term" value="P:double-strand break repair via homologous recombination"/>
    <property type="evidence" value="ECO:0007669"/>
    <property type="project" value="TreeGrafter"/>
</dbReference>
<keyword evidence="4 11" id="KW-0378">Hydrolase</keyword>
<evidence type="ECO:0000259" key="15">
    <source>
        <dbReference type="PROSITE" id="PS51194"/>
    </source>
</evidence>
<dbReference type="InterPro" id="IPR011545">
    <property type="entry name" value="DEAD/DEAH_box_helicase_dom"/>
</dbReference>
<dbReference type="FunFam" id="3.40.50.300:FF:001389">
    <property type="entry name" value="ATP-dependent DNA helicase RecQ"/>
    <property type="match status" value="1"/>
</dbReference>
<dbReference type="Gene3D" id="3.40.50.300">
    <property type="entry name" value="P-loop containing nucleotide triphosphate hydrolases"/>
    <property type="match status" value="2"/>
</dbReference>
<sequence>MPGKGKSKANAVISLESDSDDEGLPNADFETGLSDQEVATLRELDNEINSIEQQLKDLQSVRKELIKERDALRNAGQKVFLASRKAGKPLPGTVNYFESKSPQEAKMLRLAKKHWPGFTGFRSCQKGVCHAALDNRSLFCIMATGGGKSLCYQLPALCTDGVTLVVSPLISLMQDQVMHLREAGIPAELMSSATLKEEINTIHRRIKNLGNTSDRLKLLYVTPERIVKAKTLLSCLQTADENGQLARIVLDEAHCCSSQGHDFRPDYKKLSLLTKLFPHVPFSLMTATASPDVIEDVLKILELPSTTQAECALPRKTVLFTSPLLRDNLTYRVVFRESSAVGSAAQIASYIIEGHLNETGIVYCLSQNDSENMAQALIDASDGKIKARPYHANLEDAWKEETHRLWNAGRIQVICATIAFGMGIDKPDVRFVVHATLPKSIEGLYQESGRAGRDGKPSDCVLFYRPQDATRLAALVAEDHYGSDHLHSMLAYCQSTTCRKQLFSRYFADEHSRNMPPCKKCDNCMGEAGIESVDVTYESWQIVKALHEIESHRGRVTLAALCDLVRGLGGGKYNVKSESGKSKGAAARTKAGKLDMNAYGGTVKLNKDNCERVIVELLIQGYILEDYSQSAYTINVYLRNAAKASRLTRLKQAEAAESKGLVTASLFTTTKEDAKGKKSRPSKRKSDATELSAEASTSEPGPADVAALKHNCRSEAIGNESLIPKPRKMLKMIRTPEVISIEEDEANSDSDARTLKSTVRRIHDEDDEEPDEDEDEDEMEQLRYSEAQLSSSPGLWEVLTK</sequence>
<dbReference type="CDD" id="cd18794">
    <property type="entry name" value="SF2_C_RecQ"/>
    <property type="match status" value="1"/>
</dbReference>
<keyword evidence="9 11" id="KW-0539">Nucleus</keyword>
<dbReference type="GO" id="GO:0005524">
    <property type="term" value="F:ATP binding"/>
    <property type="evidence" value="ECO:0007669"/>
    <property type="project" value="UniProtKB-KW"/>
</dbReference>
<dbReference type="Gene3D" id="1.10.10.10">
    <property type="entry name" value="Winged helix-like DNA-binding domain superfamily/Winged helix DNA-binding domain"/>
    <property type="match status" value="1"/>
</dbReference>
<feature type="region of interest" description="Disordered" evidence="13">
    <location>
        <begin position="740"/>
        <end position="801"/>
    </location>
</feature>
<evidence type="ECO:0000256" key="7">
    <source>
        <dbReference type="ARBA" id="ARBA00023125"/>
    </source>
</evidence>
<keyword evidence="5 11" id="KW-0347">Helicase</keyword>
<dbReference type="InterPro" id="IPR027417">
    <property type="entry name" value="P-loop_NTPase"/>
</dbReference>
<evidence type="ECO:0000256" key="12">
    <source>
        <dbReference type="SAM" id="Coils"/>
    </source>
</evidence>
<comment type="subcellular location">
    <subcellularLocation>
        <location evidence="11">Nucleus</location>
    </subcellularLocation>
</comment>
<dbReference type="GO" id="GO:0005634">
    <property type="term" value="C:nucleus"/>
    <property type="evidence" value="ECO:0007669"/>
    <property type="project" value="UniProtKB-SubCell"/>
</dbReference>
<gene>
    <name evidence="16" type="ORF">K437DRAFT_253380</name>
</gene>
<dbReference type="Pfam" id="PF00270">
    <property type="entry name" value="DEAD"/>
    <property type="match status" value="1"/>
</dbReference>
<evidence type="ECO:0000256" key="3">
    <source>
        <dbReference type="ARBA" id="ARBA00022741"/>
    </source>
</evidence>
<dbReference type="SMART" id="SM00490">
    <property type="entry name" value="HELICc"/>
    <property type="match status" value="1"/>
</dbReference>
<dbReference type="GO" id="GO:0003677">
    <property type="term" value="F:DNA binding"/>
    <property type="evidence" value="ECO:0007669"/>
    <property type="project" value="UniProtKB-KW"/>
</dbReference>
<dbReference type="EC" id="5.6.2.4" evidence="11"/>
<dbReference type="GO" id="GO:0005694">
    <property type="term" value="C:chromosome"/>
    <property type="evidence" value="ECO:0007669"/>
    <property type="project" value="TreeGrafter"/>
</dbReference>
<proteinExistence type="inferred from homology"/>
<dbReference type="GO" id="GO:0009378">
    <property type="term" value="F:four-way junction helicase activity"/>
    <property type="evidence" value="ECO:0007669"/>
    <property type="project" value="TreeGrafter"/>
</dbReference>
<dbReference type="EMBL" id="JMSN01000004">
    <property type="protein sequence ID" value="KDN53055.1"/>
    <property type="molecule type" value="Genomic_DNA"/>
</dbReference>
<dbReference type="InterPro" id="IPR001650">
    <property type="entry name" value="Helicase_C-like"/>
</dbReference>
<keyword evidence="3 11" id="KW-0547">Nucleotide-binding</keyword>
<dbReference type="InParanoid" id="A0A066WQY1"/>
<comment type="caution">
    <text evidence="16">The sequence shown here is derived from an EMBL/GenBank/DDBJ whole genome shotgun (WGS) entry which is preliminary data.</text>
</comment>
<comment type="catalytic activity">
    <reaction evidence="11">
        <text>ATP + H2O = ADP + phosphate + H(+)</text>
        <dbReference type="Rhea" id="RHEA:13065"/>
        <dbReference type="ChEBI" id="CHEBI:15377"/>
        <dbReference type="ChEBI" id="CHEBI:15378"/>
        <dbReference type="ChEBI" id="CHEBI:30616"/>
        <dbReference type="ChEBI" id="CHEBI:43474"/>
        <dbReference type="ChEBI" id="CHEBI:456216"/>
    </reaction>
</comment>
<accession>A0A066WQY1</accession>
<feature type="domain" description="Helicase ATP-binding" evidence="14">
    <location>
        <begin position="129"/>
        <end position="307"/>
    </location>
</feature>
<feature type="compositionally biased region" description="Acidic residues" evidence="13">
    <location>
        <begin position="765"/>
        <end position="779"/>
    </location>
</feature>
<comment type="catalytic activity">
    <reaction evidence="10 11">
        <text>Couples ATP hydrolysis with the unwinding of duplex DNA by translocating in the 3'-5' direction.</text>
        <dbReference type="EC" id="5.6.2.4"/>
    </reaction>
</comment>
<evidence type="ECO:0000256" key="10">
    <source>
        <dbReference type="ARBA" id="ARBA00034617"/>
    </source>
</evidence>
<dbReference type="OMA" id="EYLVAWC"/>
<dbReference type="OrthoDB" id="10261556at2759"/>
<dbReference type="STRING" id="1037660.A0A066WQY1"/>
<keyword evidence="6 11" id="KW-0067">ATP-binding</keyword>
<dbReference type="PANTHER" id="PTHR13710">
    <property type="entry name" value="DNA HELICASE RECQ FAMILY MEMBER"/>
    <property type="match status" value="1"/>
</dbReference>
<dbReference type="GeneID" id="25263561"/>
<dbReference type="RefSeq" id="XP_013245894.1">
    <property type="nucleotide sequence ID" value="XM_013390440.1"/>
</dbReference>
<dbReference type="PROSITE" id="PS51192">
    <property type="entry name" value="HELICASE_ATP_BIND_1"/>
    <property type="match status" value="1"/>
</dbReference>
<evidence type="ECO:0000256" key="6">
    <source>
        <dbReference type="ARBA" id="ARBA00022840"/>
    </source>
</evidence>
<keyword evidence="2" id="KW-0479">Metal-binding</keyword>
<dbReference type="NCBIfam" id="TIGR00614">
    <property type="entry name" value="recQ_fam"/>
    <property type="match status" value="1"/>
</dbReference>
<dbReference type="InterPro" id="IPR004589">
    <property type="entry name" value="DNA_helicase_ATP-dep_RecQ"/>
</dbReference>
<comment type="similarity">
    <text evidence="1 11">Belongs to the helicase family. RecQ subfamily.</text>
</comment>
<dbReference type="HOGENOM" id="CLU_001103_12_5_1"/>
<evidence type="ECO:0000313" key="17">
    <source>
        <dbReference type="Proteomes" id="UP000027361"/>
    </source>
</evidence>
<dbReference type="Pfam" id="PF16124">
    <property type="entry name" value="RecQ_Zn_bind"/>
    <property type="match status" value="1"/>
</dbReference>
<dbReference type="PROSITE" id="PS00690">
    <property type="entry name" value="DEAH_ATP_HELICASE"/>
    <property type="match status" value="1"/>
</dbReference>
<dbReference type="PANTHER" id="PTHR13710:SF105">
    <property type="entry name" value="ATP-DEPENDENT DNA HELICASE Q1"/>
    <property type="match status" value="1"/>
</dbReference>
<dbReference type="SMART" id="SM00487">
    <property type="entry name" value="DEXDc"/>
    <property type="match status" value="1"/>
</dbReference>
<dbReference type="SUPFAM" id="SSF52540">
    <property type="entry name" value="P-loop containing nucleoside triphosphate hydrolases"/>
    <property type="match status" value="1"/>
</dbReference>
<keyword evidence="12" id="KW-0175">Coiled coil</keyword>
<dbReference type="GO" id="GO:0016887">
    <property type="term" value="F:ATP hydrolysis activity"/>
    <property type="evidence" value="ECO:0007669"/>
    <property type="project" value="RHEA"/>
</dbReference>
<dbReference type="PROSITE" id="PS51194">
    <property type="entry name" value="HELICASE_CTER"/>
    <property type="match status" value="1"/>
</dbReference>
<organism evidence="16 17">
    <name type="scientific">Tilletiaria anomala (strain ATCC 24038 / CBS 436.72 / UBC 951)</name>
    <dbReference type="NCBI Taxonomy" id="1037660"/>
    <lineage>
        <taxon>Eukaryota</taxon>
        <taxon>Fungi</taxon>
        <taxon>Dikarya</taxon>
        <taxon>Basidiomycota</taxon>
        <taxon>Ustilaginomycotina</taxon>
        <taxon>Exobasidiomycetes</taxon>
        <taxon>Georgefischeriales</taxon>
        <taxon>Tilletiariaceae</taxon>
        <taxon>Tilletiaria</taxon>
    </lineage>
</organism>
<feature type="region of interest" description="Disordered" evidence="13">
    <location>
        <begin position="671"/>
        <end position="704"/>
    </location>
</feature>
<dbReference type="Proteomes" id="UP000027361">
    <property type="component" value="Unassembled WGS sequence"/>
</dbReference>
<keyword evidence="17" id="KW-1185">Reference proteome</keyword>
<dbReference type="InterPro" id="IPR014001">
    <property type="entry name" value="Helicase_ATP-bd"/>
</dbReference>
<evidence type="ECO:0000256" key="9">
    <source>
        <dbReference type="ARBA" id="ARBA00023242"/>
    </source>
</evidence>
<evidence type="ECO:0000313" key="16">
    <source>
        <dbReference type="EMBL" id="KDN53055.1"/>
    </source>
</evidence>
<dbReference type="Pfam" id="PF00271">
    <property type="entry name" value="Helicase_C"/>
    <property type="match status" value="1"/>
</dbReference>
<feature type="domain" description="Helicase C-terminal" evidence="15">
    <location>
        <begin position="346"/>
        <end position="497"/>
    </location>
</feature>
<evidence type="ECO:0000256" key="1">
    <source>
        <dbReference type="ARBA" id="ARBA00005446"/>
    </source>
</evidence>
<keyword evidence="7" id="KW-0238">DNA-binding</keyword>
<dbReference type="GO" id="GO:0005737">
    <property type="term" value="C:cytoplasm"/>
    <property type="evidence" value="ECO:0007669"/>
    <property type="project" value="TreeGrafter"/>
</dbReference>
<dbReference type="InterPro" id="IPR002464">
    <property type="entry name" value="DNA/RNA_helicase_DEAH_CS"/>
</dbReference>
<reference evidence="16 17" key="1">
    <citation type="submission" date="2014-05" db="EMBL/GenBank/DDBJ databases">
        <title>Draft genome sequence of a rare smut relative, Tilletiaria anomala UBC 951.</title>
        <authorList>
            <consortium name="DOE Joint Genome Institute"/>
            <person name="Toome M."/>
            <person name="Kuo A."/>
            <person name="Henrissat B."/>
            <person name="Lipzen A."/>
            <person name="Tritt A."/>
            <person name="Yoshinaga Y."/>
            <person name="Zane M."/>
            <person name="Barry K."/>
            <person name="Grigoriev I.V."/>
            <person name="Spatafora J.W."/>
            <person name="Aimea M.C."/>
        </authorList>
    </citation>
    <scope>NUCLEOTIDE SEQUENCE [LARGE SCALE GENOMIC DNA]</scope>
    <source>
        <strain evidence="16 17">UBC 951</strain>
    </source>
</reference>
<evidence type="ECO:0000256" key="11">
    <source>
        <dbReference type="RuleBase" id="RU364117"/>
    </source>
</evidence>
<dbReference type="GO" id="GO:0046872">
    <property type="term" value="F:metal ion binding"/>
    <property type="evidence" value="ECO:0007669"/>
    <property type="project" value="UniProtKB-KW"/>
</dbReference>
<dbReference type="InterPro" id="IPR032284">
    <property type="entry name" value="RecQ_Zn-bd"/>
</dbReference>
<name>A0A066WQY1_TILAU</name>
<protein>
    <recommendedName>
        <fullName evidence="11">ATP-dependent DNA helicase</fullName>
        <ecNumber evidence="11">5.6.2.4</ecNumber>
    </recommendedName>
</protein>
<evidence type="ECO:0000256" key="4">
    <source>
        <dbReference type="ARBA" id="ARBA00022801"/>
    </source>
</evidence>
<evidence type="ECO:0000256" key="2">
    <source>
        <dbReference type="ARBA" id="ARBA00022723"/>
    </source>
</evidence>
<evidence type="ECO:0000256" key="5">
    <source>
        <dbReference type="ARBA" id="ARBA00022806"/>
    </source>
</evidence>
<keyword evidence="8" id="KW-0413">Isomerase</keyword>
<dbReference type="InterPro" id="IPR036388">
    <property type="entry name" value="WH-like_DNA-bd_sf"/>
</dbReference>
<feature type="coiled-coil region" evidence="12">
    <location>
        <begin position="34"/>
        <end position="75"/>
    </location>
</feature>